<accession>A0A8S9JPF7</accession>
<evidence type="ECO:0000313" key="3">
    <source>
        <dbReference type="EMBL" id="KAF2583609.1"/>
    </source>
</evidence>
<proteinExistence type="predicted"/>
<organism evidence="3">
    <name type="scientific">Brassica cretica</name>
    <name type="common">Mustard</name>
    <dbReference type="NCBI Taxonomy" id="69181"/>
    <lineage>
        <taxon>Eukaryota</taxon>
        <taxon>Viridiplantae</taxon>
        <taxon>Streptophyta</taxon>
        <taxon>Embryophyta</taxon>
        <taxon>Tracheophyta</taxon>
        <taxon>Spermatophyta</taxon>
        <taxon>Magnoliopsida</taxon>
        <taxon>eudicotyledons</taxon>
        <taxon>Gunneridae</taxon>
        <taxon>Pentapetalae</taxon>
        <taxon>rosids</taxon>
        <taxon>malvids</taxon>
        <taxon>Brassicales</taxon>
        <taxon>Brassicaceae</taxon>
        <taxon>Brassiceae</taxon>
        <taxon>Brassica</taxon>
    </lineage>
</organism>
<dbReference type="EMBL" id="QGKW02002005">
    <property type="protein sequence ID" value="KAF2543734.1"/>
    <property type="molecule type" value="Genomic_DNA"/>
</dbReference>
<evidence type="ECO:0000313" key="4">
    <source>
        <dbReference type="EMBL" id="KAF3600130.1"/>
    </source>
</evidence>
<evidence type="ECO:0000313" key="2">
    <source>
        <dbReference type="EMBL" id="KAF2543734.1"/>
    </source>
</evidence>
<dbReference type="Proteomes" id="UP000712600">
    <property type="component" value="Unassembled WGS sequence"/>
</dbReference>
<gene>
    <name evidence="2" type="ORF">F2Q68_00032019</name>
    <name evidence="4" type="ORF">F2Q69_00037508</name>
    <name evidence="3" type="ORF">F2Q70_00036727</name>
</gene>
<reference evidence="3" key="1">
    <citation type="submission" date="2019-12" db="EMBL/GenBank/DDBJ databases">
        <title>Genome sequencing and annotation of Brassica cretica.</title>
        <authorList>
            <person name="Studholme D.J."/>
            <person name="Sarris P.F."/>
        </authorList>
    </citation>
    <scope>NUCLEOTIDE SEQUENCE</scope>
    <source>
        <strain evidence="2">PFS-001/15</strain>
        <strain evidence="3">PFS-102/07</strain>
        <tissue evidence="3">Leaf</tissue>
    </source>
</reference>
<dbReference type="AlphaFoldDB" id="A0A8S9JPF7"/>
<protein>
    <submittedName>
        <fullName evidence="3">Uncharacterized protein</fullName>
    </submittedName>
</protein>
<dbReference type="EMBL" id="QGKY02000246">
    <property type="protein sequence ID" value="KAF2583609.1"/>
    <property type="molecule type" value="Genomic_DNA"/>
</dbReference>
<sequence length="78" mass="8985">MKGHGSDLEDQGNMLKPFPGTCDDPAIGTKLKQSRERGRRVMTHEQRKKMLSYLHGNFYIYSIRVIKRIEAHGLEVVD</sequence>
<feature type="region of interest" description="Disordered" evidence="1">
    <location>
        <begin position="1"/>
        <end position="44"/>
    </location>
</feature>
<evidence type="ECO:0000256" key="1">
    <source>
        <dbReference type="SAM" id="MobiDB-lite"/>
    </source>
</evidence>
<comment type="caution">
    <text evidence="3">The sequence shown here is derived from an EMBL/GenBank/DDBJ whole genome shotgun (WGS) entry which is preliminary data.</text>
</comment>
<reference evidence="4" key="2">
    <citation type="submission" date="2019-12" db="EMBL/GenBank/DDBJ databases">
        <title>Genome sequencing and annotation of Brassica cretica.</title>
        <authorList>
            <person name="Studholme D.J."/>
            <person name="Sarris P."/>
        </authorList>
    </citation>
    <scope>NUCLEOTIDE SEQUENCE</scope>
    <source>
        <strain evidence="4">PFS-109/04</strain>
        <tissue evidence="4">Leaf</tissue>
    </source>
</reference>
<dbReference type="Proteomes" id="UP000712281">
    <property type="component" value="Unassembled WGS sequence"/>
</dbReference>
<dbReference type="EMBL" id="QGKX02000004">
    <property type="protein sequence ID" value="KAF3600130.1"/>
    <property type="molecule type" value="Genomic_DNA"/>
</dbReference>
<name>A0A8S9JPF7_BRACR</name>